<reference evidence="7" key="2">
    <citation type="journal article" date="2022" name="Nat. Microbiol.">
        <title>A closed Candidatus Odinarchaeum chromosome exposes Asgard archaeal viruses.</title>
        <authorList>
            <person name="Tamarit D."/>
            <person name="Caceres E.F."/>
            <person name="Krupovic M."/>
            <person name="Nijland R."/>
            <person name="Eme L."/>
            <person name="Robinson N.P."/>
            <person name="Ettema T.J.G."/>
        </authorList>
    </citation>
    <scope>NUCLEOTIDE SEQUENCE</scope>
    <source>
        <strain evidence="7">LCB_4</strain>
    </source>
</reference>
<dbReference type="PANTHER" id="PTHR12649:SF11">
    <property type="entry name" value="PEPTIDYL-TRNA HYDROLASE 2, MITOCHONDRIAL"/>
    <property type="match status" value="1"/>
</dbReference>
<organism evidence="7 8">
    <name type="scientific">Odinarchaeota yellowstonii (strain LCB_4)</name>
    <dbReference type="NCBI Taxonomy" id="1841599"/>
    <lineage>
        <taxon>Archaea</taxon>
        <taxon>Promethearchaeati</taxon>
        <taxon>Candidatus Odinarchaeota</taxon>
        <taxon>Candidatus Odinarchaeia</taxon>
        <taxon>Candidatus Odinarchaeales</taxon>
        <taxon>Candidatus Odinarchaeaceae</taxon>
        <taxon>Candidatus Odinarchaeum</taxon>
    </lineage>
</organism>
<evidence type="ECO:0000256" key="2">
    <source>
        <dbReference type="ARBA" id="ARBA00013260"/>
    </source>
</evidence>
<dbReference type="Gene3D" id="3.40.1490.10">
    <property type="entry name" value="Bit1"/>
    <property type="match status" value="1"/>
</dbReference>
<comment type="function">
    <text evidence="1">The natural substrate for this enzyme may be peptidyl-tRNAs which drop off the ribosome during protein synthesis.</text>
</comment>
<evidence type="ECO:0000256" key="5">
    <source>
        <dbReference type="ARBA" id="ARBA00048707"/>
    </source>
</evidence>
<accession>A0AAF0D129</accession>
<dbReference type="PANTHER" id="PTHR12649">
    <property type="entry name" value="PEPTIDYL-TRNA HYDROLASE 2"/>
    <property type="match status" value="1"/>
</dbReference>
<protein>
    <recommendedName>
        <fullName evidence="6">Peptidyl-tRNA hydrolase</fullName>
        <ecNumber evidence="2">3.1.1.29</ecNumber>
    </recommendedName>
</protein>
<dbReference type="KEGG" id="oyw:OdinLCB4_004120"/>
<comment type="catalytic activity">
    <reaction evidence="5">
        <text>an N-acyl-L-alpha-aminoacyl-tRNA + H2O = an N-acyl-L-amino acid + a tRNA + H(+)</text>
        <dbReference type="Rhea" id="RHEA:54448"/>
        <dbReference type="Rhea" id="RHEA-COMP:10123"/>
        <dbReference type="Rhea" id="RHEA-COMP:13883"/>
        <dbReference type="ChEBI" id="CHEBI:15377"/>
        <dbReference type="ChEBI" id="CHEBI:15378"/>
        <dbReference type="ChEBI" id="CHEBI:59874"/>
        <dbReference type="ChEBI" id="CHEBI:78442"/>
        <dbReference type="ChEBI" id="CHEBI:138191"/>
        <dbReference type="EC" id="3.1.1.29"/>
    </reaction>
</comment>
<dbReference type="SUPFAM" id="SSF102462">
    <property type="entry name" value="Peptidyl-tRNA hydrolase II"/>
    <property type="match status" value="1"/>
</dbReference>
<reference evidence="7" key="1">
    <citation type="journal article" date="2017" name="Nature">
        <title>Asgard archaea illuminate the origin of eukaryotic cellular complexity.</title>
        <authorList>
            <person name="Zaremba-Niedzwiedzka K."/>
            <person name="Caceres E.F."/>
            <person name="Saw J.H."/>
            <person name="Backstrom D."/>
            <person name="Juzokaite L."/>
            <person name="Vancaester E."/>
            <person name="Seitz K.W."/>
            <person name="Anantharaman K."/>
            <person name="Starnawski P."/>
            <person name="Kjeldsen K.U."/>
            <person name="Scott M.B."/>
            <person name="Nunoura T."/>
            <person name="Banfield J.F."/>
            <person name="Schramm A."/>
            <person name="Baker B.J."/>
            <person name="Spang A."/>
            <person name="Ettema T.J.G."/>
        </authorList>
    </citation>
    <scope>NUCLEOTIDE SEQUENCE</scope>
    <source>
        <strain evidence="7">LCB_4</strain>
    </source>
</reference>
<sequence length="120" mass="13387">MNEFQYKQVLVIRVDLNMSRGKIAVQAAHAAVAASEEARRKYSKWWLDWLNEGQRKIAVKVKTLDELLDLKLKAKEAQLPYSLIEDRGLTEVPPGTITALGIGPAPANIVDKLTSHLPLL</sequence>
<dbReference type="EC" id="3.1.1.29" evidence="2"/>
<evidence type="ECO:0000313" key="8">
    <source>
        <dbReference type="Proteomes" id="UP000186851"/>
    </source>
</evidence>
<dbReference type="NCBIfam" id="NF003314">
    <property type="entry name" value="PRK04322.1"/>
    <property type="match status" value="1"/>
</dbReference>
<proteinExistence type="inferred from homology"/>
<dbReference type="NCBIfam" id="TIGR00283">
    <property type="entry name" value="arch_pth2"/>
    <property type="match status" value="1"/>
</dbReference>
<dbReference type="EMBL" id="CP091871">
    <property type="protein sequence ID" value="WEU39680.1"/>
    <property type="molecule type" value="Genomic_DNA"/>
</dbReference>
<gene>
    <name evidence="7" type="primary">pth2</name>
    <name evidence="7" type="ORF">OdinLCB4_004120</name>
</gene>
<evidence type="ECO:0000256" key="6">
    <source>
        <dbReference type="ARBA" id="ARBA00050038"/>
    </source>
</evidence>
<evidence type="ECO:0000256" key="3">
    <source>
        <dbReference type="ARBA" id="ARBA00022801"/>
    </source>
</evidence>
<evidence type="ECO:0000256" key="4">
    <source>
        <dbReference type="ARBA" id="ARBA00038050"/>
    </source>
</evidence>
<dbReference type="InterPro" id="IPR023476">
    <property type="entry name" value="Pep_tRNA_hydro_II_dom_sf"/>
</dbReference>
<dbReference type="GO" id="GO:0005829">
    <property type="term" value="C:cytosol"/>
    <property type="evidence" value="ECO:0007669"/>
    <property type="project" value="TreeGrafter"/>
</dbReference>
<keyword evidence="3 7" id="KW-0378">Hydrolase</keyword>
<comment type="similarity">
    <text evidence="4">Belongs to the PTH2 family.</text>
</comment>
<name>A0AAF0D129_ODILC</name>
<dbReference type="FunFam" id="3.40.1490.10:FF:000001">
    <property type="entry name" value="Peptidyl-tRNA hydrolase 2"/>
    <property type="match status" value="1"/>
</dbReference>
<dbReference type="AlphaFoldDB" id="A0AAF0D129"/>
<evidence type="ECO:0000313" key="7">
    <source>
        <dbReference type="EMBL" id="WEU39680.1"/>
    </source>
</evidence>
<evidence type="ECO:0000256" key="1">
    <source>
        <dbReference type="ARBA" id="ARBA00003043"/>
    </source>
</evidence>
<dbReference type="InterPro" id="IPR002833">
    <property type="entry name" value="PTH2"/>
</dbReference>
<dbReference type="Pfam" id="PF01981">
    <property type="entry name" value="PTH2"/>
    <property type="match status" value="1"/>
</dbReference>
<dbReference type="Proteomes" id="UP000186851">
    <property type="component" value="Chromosome"/>
</dbReference>
<dbReference type="GO" id="GO:0004045">
    <property type="term" value="F:peptidyl-tRNA hydrolase activity"/>
    <property type="evidence" value="ECO:0007669"/>
    <property type="project" value="UniProtKB-EC"/>
</dbReference>